<keyword evidence="2" id="KW-1185">Reference proteome</keyword>
<dbReference type="AlphaFoldDB" id="A0A0C3D9W3"/>
<dbReference type="HOGENOM" id="CLU_043561_1_0_1"/>
<dbReference type="Gene3D" id="3.30.710.10">
    <property type="entry name" value="Potassium Channel Kv1.1, Chain A"/>
    <property type="match status" value="1"/>
</dbReference>
<evidence type="ECO:0000313" key="1">
    <source>
        <dbReference type="EMBL" id="KIM57525.1"/>
    </source>
</evidence>
<dbReference type="OrthoDB" id="6359816at2759"/>
<protein>
    <recommendedName>
        <fullName evidence="3">BTB domain-containing protein</fullName>
    </recommendedName>
</protein>
<dbReference type="EMBL" id="KN822099">
    <property type="protein sequence ID" value="KIM57525.1"/>
    <property type="molecule type" value="Genomic_DNA"/>
</dbReference>
<name>A0A0C3D9W3_9AGAM</name>
<evidence type="ECO:0008006" key="3">
    <source>
        <dbReference type="Google" id="ProtNLM"/>
    </source>
</evidence>
<proteinExistence type="predicted"/>
<gene>
    <name evidence="1" type="ORF">SCLCIDRAFT_1219363</name>
</gene>
<organism evidence="1 2">
    <name type="scientific">Scleroderma citrinum Foug A</name>
    <dbReference type="NCBI Taxonomy" id="1036808"/>
    <lineage>
        <taxon>Eukaryota</taxon>
        <taxon>Fungi</taxon>
        <taxon>Dikarya</taxon>
        <taxon>Basidiomycota</taxon>
        <taxon>Agaricomycotina</taxon>
        <taxon>Agaricomycetes</taxon>
        <taxon>Agaricomycetidae</taxon>
        <taxon>Boletales</taxon>
        <taxon>Sclerodermatineae</taxon>
        <taxon>Sclerodermataceae</taxon>
        <taxon>Scleroderma</taxon>
    </lineage>
</organism>
<reference evidence="1 2" key="1">
    <citation type="submission" date="2014-04" db="EMBL/GenBank/DDBJ databases">
        <authorList>
            <consortium name="DOE Joint Genome Institute"/>
            <person name="Kuo A."/>
            <person name="Kohler A."/>
            <person name="Nagy L.G."/>
            <person name="Floudas D."/>
            <person name="Copeland A."/>
            <person name="Barry K.W."/>
            <person name="Cichocki N."/>
            <person name="Veneault-Fourrey C."/>
            <person name="LaButti K."/>
            <person name="Lindquist E.A."/>
            <person name="Lipzen A."/>
            <person name="Lundell T."/>
            <person name="Morin E."/>
            <person name="Murat C."/>
            <person name="Sun H."/>
            <person name="Tunlid A."/>
            <person name="Henrissat B."/>
            <person name="Grigoriev I.V."/>
            <person name="Hibbett D.S."/>
            <person name="Martin F."/>
            <person name="Nordberg H.P."/>
            <person name="Cantor M.N."/>
            <person name="Hua S.X."/>
        </authorList>
    </citation>
    <scope>NUCLEOTIDE SEQUENCE [LARGE SCALE GENOMIC DNA]</scope>
    <source>
        <strain evidence="1 2">Foug A</strain>
    </source>
</reference>
<dbReference type="InterPro" id="IPR011333">
    <property type="entry name" value="SKP1/BTB/POZ_sf"/>
</dbReference>
<accession>A0A0C3D9W3</accession>
<dbReference type="STRING" id="1036808.A0A0C3D9W3"/>
<evidence type="ECO:0000313" key="2">
    <source>
        <dbReference type="Proteomes" id="UP000053989"/>
    </source>
</evidence>
<dbReference type="Proteomes" id="UP000053989">
    <property type="component" value="Unassembled WGS sequence"/>
</dbReference>
<reference evidence="2" key="2">
    <citation type="submission" date="2015-01" db="EMBL/GenBank/DDBJ databases">
        <title>Evolutionary Origins and Diversification of the Mycorrhizal Mutualists.</title>
        <authorList>
            <consortium name="DOE Joint Genome Institute"/>
            <consortium name="Mycorrhizal Genomics Consortium"/>
            <person name="Kohler A."/>
            <person name="Kuo A."/>
            <person name="Nagy L.G."/>
            <person name="Floudas D."/>
            <person name="Copeland A."/>
            <person name="Barry K.W."/>
            <person name="Cichocki N."/>
            <person name="Veneault-Fourrey C."/>
            <person name="LaButti K."/>
            <person name="Lindquist E.A."/>
            <person name="Lipzen A."/>
            <person name="Lundell T."/>
            <person name="Morin E."/>
            <person name="Murat C."/>
            <person name="Riley R."/>
            <person name="Ohm R."/>
            <person name="Sun H."/>
            <person name="Tunlid A."/>
            <person name="Henrissat B."/>
            <person name="Grigoriev I.V."/>
            <person name="Hibbett D.S."/>
            <person name="Martin F."/>
        </authorList>
    </citation>
    <scope>NUCLEOTIDE SEQUENCE [LARGE SCALE GENOMIC DNA]</scope>
    <source>
        <strain evidence="2">Foug A</strain>
    </source>
</reference>
<sequence length="340" mass="38457">MTDLKSARLNTLLLKSLLGEEIGDIKFYLFSSRSKHKGRIFRPRALHANSGLLSESLPYLADLLKGKKSLADHAMFEFHGVDNYPWMTSHNEYGYEDDSDLDEAEETEEENTTKLQDVTLALDKLTCATSNENDEGVLDREPKQNRHIFIKDTAFRTWKSLLFYFYTGHIQFTFLKSTSPVRFQGDTSGIHVTPTCSAKSMYRLASKMGFEALQTKALDYIRFVLSDMNVVTELGSPLLARHPPVLNTVLDTLFRHIDSPLVRSALPKLFERIANGELCHGADILKALYEKILAKHYPQLNPVPPNLPMNSSNAGFLFNVKTTFPDNFKKTDSASPKKSK</sequence>
<dbReference type="InParanoid" id="A0A0C3D9W3"/>